<keyword evidence="3" id="KW-0121">Carboxypeptidase</keyword>
<gene>
    <name evidence="18" type="primary">ponA</name>
    <name evidence="18" type="ORF">HMPREF9004_0939</name>
</gene>
<dbReference type="AlphaFoldDB" id="N6W771"/>
<comment type="catalytic activity">
    <reaction evidence="12">
        <text>Preferential cleavage: (Ac)2-L-Lys-D-Ala-|-D-Ala. Also transpeptidation of peptidyl-alanyl moieties that are N-acyl substituents of D-alanine.</text>
        <dbReference type="EC" id="3.4.16.4"/>
    </reaction>
</comment>
<keyword evidence="10" id="KW-0511">Multifunctional enzyme</keyword>
<feature type="domain" description="Penicillin-binding protein transpeptidase" evidence="16">
    <location>
        <begin position="422"/>
        <end position="646"/>
    </location>
</feature>
<dbReference type="Proteomes" id="UP000013015">
    <property type="component" value="Unassembled WGS sequence"/>
</dbReference>
<dbReference type="InterPro" id="IPR001460">
    <property type="entry name" value="PCN-bd_Tpept"/>
</dbReference>
<dbReference type="HOGENOM" id="CLU_006354_6_2_11"/>
<keyword evidence="7" id="KW-0378">Hydrolase</keyword>
<evidence type="ECO:0000256" key="10">
    <source>
        <dbReference type="ARBA" id="ARBA00023268"/>
    </source>
</evidence>
<dbReference type="GO" id="GO:0009002">
    <property type="term" value="F:serine-type D-Ala-D-Ala carboxypeptidase activity"/>
    <property type="evidence" value="ECO:0007669"/>
    <property type="project" value="UniProtKB-EC"/>
</dbReference>
<keyword evidence="6 18" id="KW-0808">Transferase</keyword>
<feature type="domain" description="Glycosyl transferase family 51" evidence="17">
    <location>
        <begin position="153"/>
        <end position="322"/>
    </location>
</feature>
<dbReference type="GO" id="GO:0030288">
    <property type="term" value="C:outer membrane-bounded periplasmic space"/>
    <property type="evidence" value="ECO:0007669"/>
    <property type="project" value="TreeGrafter"/>
</dbReference>
<dbReference type="InterPro" id="IPR023346">
    <property type="entry name" value="Lysozyme-like_dom_sf"/>
</dbReference>
<dbReference type="GO" id="GO:0006508">
    <property type="term" value="P:proteolysis"/>
    <property type="evidence" value="ECO:0007669"/>
    <property type="project" value="UniProtKB-KW"/>
</dbReference>
<feature type="region of interest" description="Disordered" evidence="14">
    <location>
        <begin position="1"/>
        <end position="92"/>
    </location>
</feature>
<protein>
    <submittedName>
        <fullName evidence="18">Penicillin-binding protein</fullName>
        <ecNumber evidence="18">2.4.1.129</ecNumber>
    </submittedName>
</protein>
<dbReference type="GO" id="GO:0008955">
    <property type="term" value="F:peptidoglycan glycosyltransferase activity"/>
    <property type="evidence" value="ECO:0007669"/>
    <property type="project" value="UniProtKB-EC"/>
</dbReference>
<keyword evidence="15" id="KW-1133">Transmembrane helix</keyword>
<evidence type="ECO:0000259" key="17">
    <source>
        <dbReference type="Pfam" id="PF00912"/>
    </source>
</evidence>
<dbReference type="PANTHER" id="PTHR32282">
    <property type="entry name" value="BINDING PROTEIN TRANSPEPTIDASE, PUTATIVE-RELATED"/>
    <property type="match status" value="1"/>
</dbReference>
<dbReference type="Pfam" id="PF00905">
    <property type="entry name" value="Transpeptidase"/>
    <property type="match status" value="1"/>
</dbReference>
<dbReference type="GO" id="GO:0071555">
    <property type="term" value="P:cell wall organization"/>
    <property type="evidence" value="ECO:0007669"/>
    <property type="project" value="UniProtKB-KW"/>
</dbReference>
<comment type="caution">
    <text evidence="18">The sequence shown here is derived from an EMBL/GenBank/DDBJ whole genome shotgun (WGS) entry which is preliminary data.</text>
</comment>
<evidence type="ECO:0000256" key="2">
    <source>
        <dbReference type="ARBA" id="ARBA00007739"/>
    </source>
</evidence>
<keyword evidence="15" id="KW-0812">Transmembrane</keyword>
<dbReference type="InterPro" id="IPR050396">
    <property type="entry name" value="Glycosyltr_51/Transpeptidase"/>
</dbReference>
<dbReference type="RefSeq" id="WP_005962835.1">
    <property type="nucleotide sequence ID" value="NZ_CP040505.1"/>
</dbReference>
<dbReference type="SUPFAM" id="SSF53955">
    <property type="entry name" value="Lysozyme-like"/>
    <property type="match status" value="1"/>
</dbReference>
<feature type="compositionally biased region" description="Low complexity" evidence="14">
    <location>
        <begin position="731"/>
        <end position="783"/>
    </location>
</feature>
<evidence type="ECO:0000313" key="19">
    <source>
        <dbReference type="Proteomes" id="UP000013015"/>
    </source>
</evidence>
<keyword evidence="19" id="KW-1185">Reference proteome</keyword>
<evidence type="ECO:0000256" key="12">
    <source>
        <dbReference type="ARBA" id="ARBA00034000"/>
    </source>
</evidence>
<evidence type="ECO:0000256" key="15">
    <source>
        <dbReference type="SAM" id="Phobius"/>
    </source>
</evidence>
<dbReference type="FunFam" id="1.10.3810.10:FF:000001">
    <property type="entry name" value="Penicillin-binding protein 1A"/>
    <property type="match status" value="1"/>
</dbReference>
<comment type="similarity">
    <text evidence="2">In the N-terminal section; belongs to the glycosyltransferase 51 family.</text>
</comment>
<organism evidence="18 19">
    <name type="scientific">Schaalia cardiffensis F0333</name>
    <dbReference type="NCBI Taxonomy" id="888050"/>
    <lineage>
        <taxon>Bacteria</taxon>
        <taxon>Bacillati</taxon>
        <taxon>Actinomycetota</taxon>
        <taxon>Actinomycetes</taxon>
        <taxon>Actinomycetales</taxon>
        <taxon>Actinomycetaceae</taxon>
        <taxon>Schaalia</taxon>
    </lineage>
</organism>
<feature type="compositionally biased region" description="Basic and acidic residues" evidence="14">
    <location>
        <begin position="1"/>
        <end position="11"/>
    </location>
</feature>
<dbReference type="GO" id="GO:0008658">
    <property type="term" value="F:penicillin binding"/>
    <property type="evidence" value="ECO:0007669"/>
    <property type="project" value="InterPro"/>
</dbReference>
<dbReference type="eggNOG" id="COG0744">
    <property type="taxonomic scope" value="Bacteria"/>
</dbReference>
<dbReference type="InterPro" id="IPR001264">
    <property type="entry name" value="Glyco_trans_51"/>
</dbReference>
<evidence type="ECO:0000256" key="1">
    <source>
        <dbReference type="ARBA" id="ARBA00007090"/>
    </source>
</evidence>
<dbReference type="STRING" id="888050.HMPREF9004_0939"/>
<keyword evidence="9" id="KW-0573">Peptidoglycan synthesis</keyword>
<feature type="compositionally biased region" description="Gly residues" evidence="14">
    <location>
        <begin position="808"/>
        <end position="822"/>
    </location>
</feature>
<keyword evidence="15" id="KW-0472">Membrane</keyword>
<dbReference type="InterPro" id="IPR012338">
    <property type="entry name" value="Beta-lactam/transpept-like"/>
</dbReference>
<keyword evidence="5 18" id="KW-0328">Glycosyltransferase</keyword>
<keyword evidence="4" id="KW-0645">Protease</keyword>
<comment type="catalytic activity">
    <reaction evidence="13">
        <text>[GlcNAc-(1-&gt;4)-Mur2Ac(oyl-L-Ala-gamma-D-Glu-L-Lys-D-Ala-D-Ala)](n)-di-trans,octa-cis-undecaprenyl diphosphate + beta-D-GlcNAc-(1-&gt;4)-Mur2Ac(oyl-L-Ala-gamma-D-Glu-L-Lys-D-Ala-D-Ala)-di-trans,octa-cis-undecaprenyl diphosphate = [GlcNAc-(1-&gt;4)-Mur2Ac(oyl-L-Ala-gamma-D-Glu-L-Lys-D-Ala-D-Ala)](n+1)-di-trans,octa-cis-undecaprenyl diphosphate + di-trans,octa-cis-undecaprenyl diphosphate + H(+)</text>
        <dbReference type="Rhea" id="RHEA:23708"/>
        <dbReference type="Rhea" id="RHEA-COMP:9602"/>
        <dbReference type="Rhea" id="RHEA-COMP:9603"/>
        <dbReference type="ChEBI" id="CHEBI:15378"/>
        <dbReference type="ChEBI" id="CHEBI:58405"/>
        <dbReference type="ChEBI" id="CHEBI:60033"/>
        <dbReference type="ChEBI" id="CHEBI:78435"/>
        <dbReference type="EC" id="2.4.99.28"/>
    </reaction>
</comment>
<dbReference type="Pfam" id="PF00912">
    <property type="entry name" value="Transgly"/>
    <property type="match status" value="1"/>
</dbReference>
<dbReference type="InterPro" id="IPR036950">
    <property type="entry name" value="PBP_transglycosylase"/>
</dbReference>
<feature type="transmembrane region" description="Helical" evidence="15">
    <location>
        <begin position="100"/>
        <end position="123"/>
    </location>
</feature>
<evidence type="ECO:0000256" key="14">
    <source>
        <dbReference type="SAM" id="MobiDB-lite"/>
    </source>
</evidence>
<dbReference type="EMBL" id="AQHZ01000015">
    <property type="protein sequence ID" value="ENO18370.1"/>
    <property type="molecule type" value="Genomic_DNA"/>
</dbReference>
<feature type="compositionally biased region" description="Low complexity" evidence="14">
    <location>
        <begin position="60"/>
        <end position="89"/>
    </location>
</feature>
<evidence type="ECO:0000256" key="3">
    <source>
        <dbReference type="ARBA" id="ARBA00022645"/>
    </source>
</evidence>
<evidence type="ECO:0000256" key="7">
    <source>
        <dbReference type="ARBA" id="ARBA00022801"/>
    </source>
</evidence>
<feature type="compositionally biased region" description="Basic and acidic residues" evidence="14">
    <location>
        <begin position="787"/>
        <end position="801"/>
    </location>
</feature>
<evidence type="ECO:0000256" key="8">
    <source>
        <dbReference type="ARBA" id="ARBA00022960"/>
    </source>
</evidence>
<evidence type="ECO:0000256" key="9">
    <source>
        <dbReference type="ARBA" id="ARBA00022984"/>
    </source>
</evidence>
<comment type="similarity">
    <text evidence="1">In the C-terminal section; belongs to the transpeptidase family.</text>
</comment>
<dbReference type="Gene3D" id="3.40.710.10">
    <property type="entry name" value="DD-peptidase/beta-lactamase superfamily"/>
    <property type="match status" value="1"/>
</dbReference>
<evidence type="ECO:0000313" key="18">
    <source>
        <dbReference type="EMBL" id="ENO18370.1"/>
    </source>
</evidence>
<dbReference type="Gene3D" id="1.10.3810.10">
    <property type="entry name" value="Biosynthetic peptidoglycan transglycosylase-like"/>
    <property type="match status" value="1"/>
</dbReference>
<dbReference type="GO" id="GO:0009252">
    <property type="term" value="P:peptidoglycan biosynthetic process"/>
    <property type="evidence" value="ECO:0007669"/>
    <property type="project" value="UniProtKB-KW"/>
</dbReference>
<evidence type="ECO:0000259" key="16">
    <source>
        <dbReference type="Pfam" id="PF00905"/>
    </source>
</evidence>
<keyword evidence="8" id="KW-0133">Cell shape</keyword>
<dbReference type="PANTHER" id="PTHR32282:SF34">
    <property type="entry name" value="PENICILLIN-BINDING PROTEIN 1A"/>
    <property type="match status" value="1"/>
</dbReference>
<feature type="region of interest" description="Disordered" evidence="14">
    <location>
        <begin position="718"/>
        <end position="822"/>
    </location>
</feature>
<dbReference type="EC" id="2.4.1.129" evidence="18"/>
<keyword evidence="11" id="KW-0961">Cell wall biogenesis/degradation</keyword>
<evidence type="ECO:0000256" key="5">
    <source>
        <dbReference type="ARBA" id="ARBA00022676"/>
    </source>
</evidence>
<sequence length="822" mass="86352">MARNDGKKNWDEIMGSDPSRSLPPKPSNVRRSIINGGQAAHSSALPDGAPELSLPPLPPESFGASRGSASASASSAKAAGRTAKKAPTSAKKKRGLGKKIGLGFVFTFLVGLISALAAFLYMYTSLAVPAASDLALEQKSTLYYSDGSTEMGSLGDINREIIDPSTLPDYVGKAVVASEDRTFYKNSGVDFKGIFRALFTNVVTGSRQGGSTLTQQYVERYYVGETTSSYRGKAEEAVLAIKINREQSKDEILGNYLNTIYFGRGSYGIEAASQAYFGHPASELSLSEAAMLSGIIPAPSAWDPAEDPDKAKDRWARVLNLMVEDGWISQSEADAATFPETIDPLQVESETFAGPNGYLIEQARSELIASGAIDETQIANGGLKIVTTIDRAKQDAAVAAAESMKQVEGWNPATMHVALSSIDPNTGEIVAEYAGSDYLERQQNAVTQDIAMAGSTFKPFALLANARAGGSVNDTYSGRSPQRFDGLSELVENDGGYSFGNVDLIKATSYSINTSYVALNKDIGPAATMQAAIDAGIPEETLGLDRTLLNVLGYASPHNIDLATAYSTIANGGERVNAHIIRSVTGPRGNVIYTAPTDKNRVFSVEEVSSIMPALEAVTKGDGTASSVSQDLRGFTTAGKTGTAQEQRAAQFVAFVPGLVSAVSMYGSDEDGNSAPLPNIGGLDQFHGGDWPVDVWTQYMQTAVEGMPTGGFDWYVKTNRNSKSRNDSQDDAQSAGSAGESSGQRSSEQGSDSGRPQEGQQPSQGSNQGSQNPGQNDPNNPGGNPEPGHEEHGGHDGHDDGADNPGHNEGGGNGGGGAAVEP</sequence>
<accession>N6W771</accession>
<dbReference type="SUPFAM" id="SSF56601">
    <property type="entry name" value="beta-lactamase/transpeptidase-like"/>
    <property type="match status" value="1"/>
</dbReference>
<evidence type="ECO:0000256" key="6">
    <source>
        <dbReference type="ARBA" id="ARBA00022679"/>
    </source>
</evidence>
<dbReference type="GO" id="GO:0008360">
    <property type="term" value="P:regulation of cell shape"/>
    <property type="evidence" value="ECO:0007669"/>
    <property type="project" value="UniProtKB-KW"/>
</dbReference>
<dbReference type="PATRIC" id="fig|888050.3.peg.885"/>
<evidence type="ECO:0000256" key="4">
    <source>
        <dbReference type="ARBA" id="ARBA00022670"/>
    </source>
</evidence>
<name>N6W771_9ACTO</name>
<evidence type="ECO:0000256" key="11">
    <source>
        <dbReference type="ARBA" id="ARBA00023316"/>
    </source>
</evidence>
<proteinExistence type="inferred from homology"/>
<evidence type="ECO:0000256" key="13">
    <source>
        <dbReference type="ARBA" id="ARBA00049902"/>
    </source>
</evidence>
<reference evidence="18 19" key="1">
    <citation type="submission" date="2013-03" db="EMBL/GenBank/DDBJ databases">
        <title>Reference genome for the Human Microbiome Project.</title>
        <authorList>
            <person name="Aqrawi P."/>
            <person name="Ayvaz T."/>
            <person name="Bess C."/>
            <person name="Blankenburg K."/>
            <person name="Coyle M."/>
            <person name="Deng J."/>
            <person name="Forbes L."/>
            <person name="Fowler G."/>
            <person name="Francisco L."/>
            <person name="Fu Q."/>
            <person name="Gibbs R."/>
            <person name="Gross S."/>
            <person name="Gubbala S."/>
            <person name="Hale W."/>
            <person name="Hemphill L."/>
            <person name="Highlander S."/>
            <person name="Hirani K."/>
            <person name="Jackson L."/>
            <person name="Jakkamsetti A."/>
            <person name="Javaid M."/>
            <person name="Jayaseelan J.C."/>
            <person name="Jiang H."/>
            <person name="Joshi V."/>
            <person name="Korchina V."/>
            <person name="Kovar C."/>
            <person name="Lara F."/>
            <person name="Lee S."/>
            <person name="Liu Y."/>
            <person name="Mata R."/>
            <person name="Mathew T."/>
            <person name="Munidasa M."/>
            <person name="Muzny D."/>
            <person name="Nazareth L."/>
            <person name="Ngo R."/>
            <person name="Nguyen L."/>
            <person name="Nguyen N."/>
            <person name="Okwuonu G."/>
            <person name="Ongeri F."/>
            <person name="Palculict T."/>
            <person name="Patil S."/>
            <person name="Petrosino J."/>
            <person name="Pham C."/>
            <person name="Pham P."/>
            <person name="Pu L.-L."/>
            <person name="Qin X."/>
            <person name="Qu J."/>
            <person name="Reid J."/>
            <person name="Ross M."/>
            <person name="Ruth R."/>
            <person name="Saada N."/>
            <person name="San Lucas F."/>
            <person name="Santibanez J."/>
            <person name="Shang Y."/>
            <person name="Simmons D."/>
            <person name="Song X.-Z."/>
            <person name="Tang L.-Y."/>
            <person name="Thornton R."/>
            <person name="Warren J."/>
            <person name="Weissenberger G."/>
            <person name="Wilczek-Boney K."/>
            <person name="Worley K."/>
            <person name="Youmans B."/>
            <person name="Zhang J."/>
            <person name="Zhang L."/>
            <person name="Zhao Z."/>
            <person name="Zhou C."/>
            <person name="Zhu D."/>
            <person name="Zhu Y."/>
        </authorList>
    </citation>
    <scope>NUCLEOTIDE SEQUENCE [LARGE SCALE GENOMIC DNA]</scope>
    <source>
        <strain evidence="18 19">F0333</strain>
    </source>
</reference>